<feature type="transmembrane region" description="Helical" evidence="8">
    <location>
        <begin position="418"/>
        <end position="443"/>
    </location>
</feature>
<feature type="transmembrane region" description="Helical" evidence="8">
    <location>
        <begin position="327"/>
        <end position="348"/>
    </location>
</feature>
<dbReference type="PRINTS" id="PR01036">
    <property type="entry name" value="TCRTETB"/>
</dbReference>
<dbReference type="Proteomes" id="UP001209540">
    <property type="component" value="Unassembled WGS sequence"/>
</dbReference>
<evidence type="ECO:0000256" key="2">
    <source>
        <dbReference type="ARBA" id="ARBA00008335"/>
    </source>
</evidence>
<feature type="transmembrane region" description="Helical" evidence="8">
    <location>
        <begin position="63"/>
        <end position="82"/>
    </location>
</feature>
<evidence type="ECO:0000256" key="5">
    <source>
        <dbReference type="ARBA" id="ARBA00022989"/>
    </source>
</evidence>
<keyword evidence="5 8" id="KW-1133">Transmembrane helix</keyword>
<feature type="transmembrane region" description="Helical" evidence="8">
    <location>
        <begin position="393"/>
        <end position="412"/>
    </location>
</feature>
<reference evidence="10" key="2">
    <citation type="submission" date="2023-02" db="EMBL/GenBank/DDBJ databases">
        <authorList>
            <consortium name="DOE Joint Genome Institute"/>
            <person name="Mondo S.J."/>
            <person name="Chang Y."/>
            <person name="Wang Y."/>
            <person name="Ahrendt S."/>
            <person name="Andreopoulos W."/>
            <person name="Barry K."/>
            <person name="Beard J."/>
            <person name="Benny G.L."/>
            <person name="Blankenship S."/>
            <person name="Bonito G."/>
            <person name="Cuomo C."/>
            <person name="Desiro A."/>
            <person name="Gervers K.A."/>
            <person name="Hundley H."/>
            <person name="Kuo A."/>
            <person name="LaButti K."/>
            <person name="Lang B.F."/>
            <person name="Lipzen A."/>
            <person name="O'Donnell K."/>
            <person name="Pangilinan J."/>
            <person name="Reynolds N."/>
            <person name="Sandor L."/>
            <person name="Smith M.W."/>
            <person name="Tsang A."/>
            <person name="Grigoriev I.V."/>
            <person name="Stajich J.E."/>
            <person name="Spatafora J.W."/>
        </authorList>
    </citation>
    <scope>NUCLEOTIDE SEQUENCE</scope>
    <source>
        <strain evidence="10">RSA 2281</strain>
    </source>
</reference>
<dbReference type="EMBL" id="JAIXMP010000041">
    <property type="protein sequence ID" value="KAI9247686.1"/>
    <property type="molecule type" value="Genomic_DNA"/>
</dbReference>
<evidence type="ECO:0000256" key="4">
    <source>
        <dbReference type="ARBA" id="ARBA00022692"/>
    </source>
</evidence>
<comment type="caution">
    <text evidence="10">The sequence shown here is derived from an EMBL/GenBank/DDBJ whole genome shotgun (WGS) entry which is preliminary data.</text>
</comment>
<evidence type="ECO:0000256" key="1">
    <source>
        <dbReference type="ARBA" id="ARBA00004127"/>
    </source>
</evidence>
<feature type="region of interest" description="Disordered" evidence="7">
    <location>
        <begin position="13"/>
        <end position="53"/>
    </location>
</feature>
<feature type="transmembrane region" description="Helical" evidence="8">
    <location>
        <begin position="197"/>
        <end position="217"/>
    </location>
</feature>
<dbReference type="PROSITE" id="PS50850">
    <property type="entry name" value="MFS"/>
    <property type="match status" value="1"/>
</dbReference>
<comment type="similarity">
    <text evidence="2">Belongs to the major facilitator superfamily.</text>
</comment>
<dbReference type="GO" id="GO:0005886">
    <property type="term" value="C:plasma membrane"/>
    <property type="evidence" value="ECO:0007669"/>
    <property type="project" value="TreeGrafter"/>
</dbReference>
<feature type="region of interest" description="Disordered" evidence="7">
    <location>
        <begin position="560"/>
        <end position="605"/>
    </location>
</feature>
<dbReference type="PANTHER" id="PTHR23501:SF191">
    <property type="entry name" value="VACUOLAR BASIC AMINO ACID TRANSPORTER 4"/>
    <property type="match status" value="1"/>
</dbReference>
<keyword evidence="3" id="KW-0813">Transport</keyword>
<keyword evidence="11" id="KW-1185">Reference proteome</keyword>
<dbReference type="Pfam" id="PF07690">
    <property type="entry name" value="MFS_1"/>
    <property type="match status" value="1"/>
</dbReference>
<feature type="transmembrane region" description="Helical" evidence="8">
    <location>
        <begin position="223"/>
        <end position="245"/>
    </location>
</feature>
<dbReference type="PANTHER" id="PTHR23501">
    <property type="entry name" value="MAJOR FACILITATOR SUPERFAMILY"/>
    <property type="match status" value="1"/>
</dbReference>
<name>A0AAD5JZ53_9FUNG</name>
<sequence length="605" mass="66612">MHYELKNQIENSLNILRRNPRETQSSTTETTTTTSRNNHQEHQDNLSTEEKKESTDFYGTSRVTWVMTFGSLQLALFVALLDNTIVSTSMPVIGSEFNSMDIASWIATSFLLTFDTFQPLFAKFSDIFGRKQTLIIGLTIFILGSILCAVSKTMIMLIVCRAIQGIGAAGIMSMVYVIISDLVPLEKRAAYQGLNSIVMVVASVCGPLIGGAFTEYVTWRWNFYINIPIAGVALVALLLFLRLPTEKQNLKEKLKRIDYAGNFLALVAVTLFLLALNFGGQTFPWKSAAVIVCFVLTGVFVGAIVIVETKYAKEPLLPPRLFKNRTIISLFIVNISLGISFFGILFYLPVYFQVIRNDSAMWSGIRLIPFQIIICVFAAGTGVLMNKLGIYRPLIIVGLAVATATIGLFSLFDVETSWSMIYGLTVLAGAGLGCLFTTTIIALQAAADPKDVAIVTGLNNFTRALGGALGIAIASAALNSTLQKKLSNVIPIEYASFVIQSKDYIRNGLPTEYLDQAIRIYMDSLKFMWCILVITSGLGFVSSLLMKHYSLSVAPNNKLTSHDEEETAGATMTEDEVKQDINDNSSSNNKEKSRNDDARTIQEQQ</sequence>
<evidence type="ECO:0000313" key="11">
    <source>
        <dbReference type="Proteomes" id="UP001209540"/>
    </source>
</evidence>
<protein>
    <submittedName>
        <fullName evidence="10">Major facilitator superfamily domain-containing protein</fullName>
    </submittedName>
</protein>
<proteinExistence type="inferred from homology"/>
<gene>
    <name evidence="10" type="ORF">BDA99DRAFT_489231</name>
</gene>
<feature type="transmembrane region" description="Helical" evidence="8">
    <location>
        <begin position="257"/>
        <end position="276"/>
    </location>
</feature>
<dbReference type="FunFam" id="1.20.1720.10:FF:000013">
    <property type="entry name" value="Related to multidrug resistance proteins"/>
    <property type="match status" value="1"/>
</dbReference>
<evidence type="ECO:0000256" key="7">
    <source>
        <dbReference type="SAM" id="MobiDB-lite"/>
    </source>
</evidence>
<dbReference type="SUPFAM" id="SSF103473">
    <property type="entry name" value="MFS general substrate transporter"/>
    <property type="match status" value="1"/>
</dbReference>
<dbReference type="Gene3D" id="1.20.1250.20">
    <property type="entry name" value="MFS general substrate transporter like domains"/>
    <property type="match status" value="1"/>
</dbReference>
<accession>A0AAD5JZ53</accession>
<dbReference type="AlphaFoldDB" id="A0AAD5JZ53"/>
<dbReference type="Gene3D" id="1.20.1720.10">
    <property type="entry name" value="Multidrug resistance protein D"/>
    <property type="match status" value="1"/>
</dbReference>
<dbReference type="CDD" id="cd17502">
    <property type="entry name" value="MFS_Azr1_MDR_like"/>
    <property type="match status" value="1"/>
</dbReference>
<evidence type="ECO:0000259" key="9">
    <source>
        <dbReference type="PROSITE" id="PS50850"/>
    </source>
</evidence>
<feature type="transmembrane region" description="Helical" evidence="8">
    <location>
        <begin position="102"/>
        <end position="122"/>
    </location>
</feature>
<dbReference type="GO" id="GO:0022857">
    <property type="term" value="F:transmembrane transporter activity"/>
    <property type="evidence" value="ECO:0007669"/>
    <property type="project" value="InterPro"/>
</dbReference>
<evidence type="ECO:0000256" key="8">
    <source>
        <dbReference type="SAM" id="Phobius"/>
    </source>
</evidence>
<evidence type="ECO:0000313" key="10">
    <source>
        <dbReference type="EMBL" id="KAI9247686.1"/>
    </source>
</evidence>
<feature type="compositionally biased region" description="Basic and acidic residues" evidence="7">
    <location>
        <begin position="589"/>
        <end position="605"/>
    </location>
</feature>
<reference evidence="10" key="1">
    <citation type="journal article" date="2022" name="IScience">
        <title>Evolution of zygomycete secretomes and the origins of terrestrial fungal ecologies.</title>
        <authorList>
            <person name="Chang Y."/>
            <person name="Wang Y."/>
            <person name="Mondo S."/>
            <person name="Ahrendt S."/>
            <person name="Andreopoulos W."/>
            <person name="Barry K."/>
            <person name="Beard J."/>
            <person name="Benny G.L."/>
            <person name="Blankenship S."/>
            <person name="Bonito G."/>
            <person name="Cuomo C."/>
            <person name="Desiro A."/>
            <person name="Gervers K.A."/>
            <person name="Hundley H."/>
            <person name="Kuo A."/>
            <person name="LaButti K."/>
            <person name="Lang B.F."/>
            <person name="Lipzen A."/>
            <person name="O'Donnell K."/>
            <person name="Pangilinan J."/>
            <person name="Reynolds N."/>
            <person name="Sandor L."/>
            <person name="Smith M.E."/>
            <person name="Tsang A."/>
            <person name="Grigoriev I.V."/>
            <person name="Stajich J.E."/>
            <person name="Spatafora J.W."/>
        </authorList>
    </citation>
    <scope>NUCLEOTIDE SEQUENCE</scope>
    <source>
        <strain evidence="10">RSA 2281</strain>
    </source>
</reference>
<comment type="subcellular location">
    <subcellularLocation>
        <location evidence="1">Endomembrane system</location>
        <topology evidence="1">Multi-pass membrane protein</topology>
    </subcellularLocation>
</comment>
<dbReference type="GO" id="GO:0012505">
    <property type="term" value="C:endomembrane system"/>
    <property type="evidence" value="ECO:0007669"/>
    <property type="project" value="UniProtKB-SubCell"/>
</dbReference>
<feature type="transmembrane region" description="Helical" evidence="8">
    <location>
        <begin position="527"/>
        <end position="546"/>
    </location>
</feature>
<dbReference type="InterPro" id="IPR011701">
    <property type="entry name" value="MFS"/>
</dbReference>
<dbReference type="InterPro" id="IPR020846">
    <property type="entry name" value="MFS_dom"/>
</dbReference>
<keyword evidence="4 8" id="KW-0812">Transmembrane</keyword>
<feature type="transmembrane region" description="Helical" evidence="8">
    <location>
        <begin position="134"/>
        <end position="159"/>
    </location>
</feature>
<organism evidence="10 11">
    <name type="scientific">Phascolomyces articulosus</name>
    <dbReference type="NCBI Taxonomy" id="60185"/>
    <lineage>
        <taxon>Eukaryota</taxon>
        <taxon>Fungi</taxon>
        <taxon>Fungi incertae sedis</taxon>
        <taxon>Mucoromycota</taxon>
        <taxon>Mucoromycotina</taxon>
        <taxon>Mucoromycetes</taxon>
        <taxon>Mucorales</taxon>
        <taxon>Lichtheimiaceae</taxon>
        <taxon>Phascolomyces</taxon>
    </lineage>
</organism>
<evidence type="ECO:0000256" key="3">
    <source>
        <dbReference type="ARBA" id="ARBA00022448"/>
    </source>
</evidence>
<evidence type="ECO:0000256" key="6">
    <source>
        <dbReference type="ARBA" id="ARBA00023136"/>
    </source>
</evidence>
<feature type="transmembrane region" description="Helical" evidence="8">
    <location>
        <begin position="288"/>
        <end position="307"/>
    </location>
</feature>
<feature type="transmembrane region" description="Helical" evidence="8">
    <location>
        <begin position="165"/>
        <end position="185"/>
    </location>
</feature>
<dbReference type="InterPro" id="IPR036259">
    <property type="entry name" value="MFS_trans_sf"/>
</dbReference>
<keyword evidence="6 8" id="KW-0472">Membrane</keyword>
<feature type="domain" description="Major facilitator superfamily (MFS) profile" evidence="9">
    <location>
        <begin position="68"/>
        <end position="519"/>
    </location>
</feature>
<feature type="compositionally biased region" description="Low complexity" evidence="7">
    <location>
        <begin position="22"/>
        <end position="35"/>
    </location>
</feature>
<feature type="compositionally biased region" description="Basic and acidic residues" evidence="7">
    <location>
        <begin position="38"/>
        <end position="53"/>
    </location>
</feature>
<feature type="transmembrane region" description="Helical" evidence="8">
    <location>
        <begin position="368"/>
        <end position="386"/>
    </location>
</feature>